<dbReference type="EC" id="2.7.13.3" evidence="2"/>
<evidence type="ECO:0000256" key="6">
    <source>
        <dbReference type="SAM" id="Phobius"/>
    </source>
</evidence>
<keyword evidence="6" id="KW-0812">Transmembrane</keyword>
<comment type="caution">
    <text evidence="7">The sequence shown here is derived from an EMBL/GenBank/DDBJ whole genome shotgun (WGS) entry which is preliminary data.</text>
</comment>
<dbReference type="InterPro" id="IPR036890">
    <property type="entry name" value="HATPase_C_sf"/>
</dbReference>
<comment type="catalytic activity">
    <reaction evidence="1">
        <text>ATP + protein L-histidine = ADP + protein N-phospho-L-histidine.</text>
        <dbReference type="EC" id="2.7.13.3"/>
    </reaction>
</comment>
<evidence type="ECO:0000256" key="4">
    <source>
        <dbReference type="ARBA" id="ARBA00022777"/>
    </source>
</evidence>
<dbReference type="Gene3D" id="3.30.565.10">
    <property type="entry name" value="Histidine kinase-like ATPase, C-terminal domain"/>
    <property type="match status" value="1"/>
</dbReference>
<accession>A0ABS1KS45</accession>
<evidence type="ECO:0000313" key="7">
    <source>
        <dbReference type="EMBL" id="MBL0741502.1"/>
    </source>
</evidence>
<evidence type="ECO:0000256" key="1">
    <source>
        <dbReference type="ARBA" id="ARBA00000085"/>
    </source>
</evidence>
<organism evidence="7 8">
    <name type="scientific">Chryseolinea lacunae</name>
    <dbReference type="NCBI Taxonomy" id="2801331"/>
    <lineage>
        <taxon>Bacteria</taxon>
        <taxon>Pseudomonadati</taxon>
        <taxon>Bacteroidota</taxon>
        <taxon>Cytophagia</taxon>
        <taxon>Cytophagales</taxon>
        <taxon>Fulvivirgaceae</taxon>
        <taxon>Chryseolinea</taxon>
    </lineage>
</organism>
<feature type="transmembrane region" description="Helical" evidence="6">
    <location>
        <begin position="6"/>
        <end position="26"/>
    </location>
</feature>
<gene>
    <name evidence="7" type="ORF">JI741_09750</name>
</gene>
<evidence type="ECO:0000313" key="8">
    <source>
        <dbReference type="Proteomes" id="UP000613030"/>
    </source>
</evidence>
<keyword evidence="5" id="KW-0902">Two-component regulatory system</keyword>
<name>A0ABS1KS45_9BACT</name>
<evidence type="ECO:0000256" key="2">
    <source>
        <dbReference type="ARBA" id="ARBA00012438"/>
    </source>
</evidence>
<keyword evidence="3" id="KW-0808">Transferase</keyword>
<keyword evidence="6" id="KW-0472">Membrane</keyword>
<dbReference type="PANTHER" id="PTHR24421:SF10">
    <property type="entry name" value="NITRATE_NITRITE SENSOR PROTEIN NARQ"/>
    <property type="match status" value="1"/>
</dbReference>
<keyword evidence="4" id="KW-0418">Kinase</keyword>
<dbReference type="Proteomes" id="UP000613030">
    <property type="component" value="Unassembled WGS sequence"/>
</dbReference>
<sequence length="264" mass="30209">MFTSSLLAIMLVLSVIVIFHLLIIRYDAEHEIKKLRSLIESDKDHYRSEVVHELIDKYEAEIQQMGADLHDDLIQKLTVYRLYVDKLELAEDIITVQMITSHMKTDFADIVQSIRKISKRLMPEAEVGSFGGMLKELCERVEVPGVAFVKFASSGKENSVNQLHRQHLIRIVQELVTNITKHTVAWHIDVFVEFLAEKIIIRIEDDGRAFDNLQTALSQTNALFFSLRMRLSTIGATLNFKAGSHGTIATLEYPLLNIRDVVFK</sequence>
<reference evidence="7 8" key="1">
    <citation type="submission" date="2021-01" db="EMBL/GenBank/DDBJ databases">
        <title>Chryseolinea sp. Jin1 Genome sequencing and assembly.</title>
        <authorList>
            <person name="Kim I."/>
        </authorList>
    </citation>
    <scope>NUCLEOTIDE SEQUENCE [LARGE SCALE GENOMIC DNA]</scope>
    <source>
        <strain evidence="7 8">Jin1</strain>
    </source>
</reference>
<keyword evidence="8" id="KW-1185">Reference proteome</keyword>
<dbReference type="SUPFAM" id="SSF55874">
    <property type="entry name" value="ATPase domain of HSP90 chaperone/DNA topoisomerase II/histidine kinase"/>
    <property type="match status" value="1"/>
</dbReference>
<protein>
    <recommendedName>
        <fullName evidence="2">histidine kinase</fullName>
        <ecNumber evidence="2">2.7.13.3</ecNumber>
    </recommendedName>
</protein>
<dbReference type="RefSeq" id="WP_202008881.1">
    <property type="nucleotide sequence ID" value="NZ_JAERRB010000003.1"/>
</dbReference>
<keyword evidence="6" id="KW-1133">Transmembrane helix</keyword>
<proteinExistence type="predicted"/>
<dbReference type="EMBL" id="JAERRB010000003">
    <property type="protein sequence ID" value="MBL0741502.1"/>
    <property type="molecule type" value="Genomic_DNA"/>
</dbReference>
<evidence type="ECO:0000256" key="3">
    <source>
        <dbReference type="ARBA" id="ARBA00022679"/>
    </source>
</evidence>
<dbReference type="CDD" id="cd16917">
    <property type="entry name" value="HATPase_UhpB-NarQ-NarX-like"/>
    <property type="match status" value="1"/>
</dbReference>
<dbReference type="PANTHER" id="PTHR24421">
    <property type="entry name" value="NITRATE/NITRITE SENSOR PROTEIN NARX-RELATED"/>
    <property type="match status" value="1"/>
</dbReference>
<evidence type="ECO:0000256" key="5">
    <source>
        <dbReference type="ARBA" id="ARBA00023012"/>
    </source>
</evidence>
<dbReference type="InterPro" id="IPR050482">
    <property type="entry name" value="Sensor_HK_TwoCompSys"/>
</dbReference>